<dbReference type="GO" id="GO:0005975">
    <property type="term" value="P:carbohydrate metabolic process"/>
    <property type="evidence" value="ECO:0007669"/>
    <property type="project" value="InterPro"/>
</dbReference>
<dbReference type="PANTHER" id="PTHR31953">
    <property type="entry name" value="BETA-FRUCTOFURANOSIDASE, INSOLUBLE ISOENZYME CWINV1-RELATED"/>
    <property type="match status" value="1"/>
</dbReference>
<keyword evidence="3 4" id="KW-0326">Glycosidase</keyword>
<dbReference type="InterPro" id="IPR023296">
    <property type="entry name" value="Glyco_hydro_beta-prop_sf"/>
</dbReference>
<organism evidence="7 8">
    <name type="scientific">Trifolium pratense</name>
    <name type="common">Red clover</name>
    <dbReference type="NCBI Taxonomy" id="57577"/>
    <lineage>
        <taxon>Eukaryota</taxon>
        <taxon>Viridiplantae</taxon>
        <taxon>Streptophyta</taxon>
        <taxon>Embryophyta</taxon>
        <taxon>Tracheophyta</taxon>
        <taxon>Spermatophyta</taxon>
        <taxon>Magnoliopsida</taxon>
        <taxon>eudicotyledons</taxon>
        <taxon>Gunneridae</taxon>
        <taxon>Pentapetalae</taxon>
        <taxon>rosids</taxon>
        <taxon>fabids</taxon>
        <taxon>Fabales</taxon>
        <taxon>Fabaceae</taxon>
        <taxon>Papilionoideae</taxon>
        <taxon>50 kb inversion clade</taxon>
        <taxon>NPAAA clade</taxon>
        <taxon>Hologalegina</taxon>
        <taxon>IRL clade</taxon>
        <taxon>Trifolieae</taxon>
        <taxon>Trifolium</taxon>
    </lineage>
</organism>
<dbReference type="Gene3D" id="2.60.120.560">
    <property type="entry name" value="Exo-inulinase, domain 1"/>
    <property type="match status" value="1"/>
</dbReference>
<feature type="domain" description="Glycosyl hydrolase family 32 C-terminal" evidence="6">
    <location>
        <begin position="113"/>
        <end position="308"/>
    </location>
</feature>
<dbReference type="Proteomes" id="UP000236291">
    <property type="component" value="Unassembled WGS sequence"/>
</dbReference>
<dbReference type="InterPro" id="IPR013148">
    <property type="entry name" value="Glyco_hydro_32_N"/>
</dbReference>
<reference evidence="7 8" key="2">
    <citation type="journal article" date="2017" name="Front. Plant Sci.">
        <title>Gene Classification and Mining of Molecular Markers Useful in Red Clover (Trifolium pratense) Breeding.</title>
        <authorList>
            <person name="Istvanek J."/>
            <person name="Dluhosova J."/>
            <person name="Dluhos P."/>
            <person name="Patkova L."/>
            <person name="Nedelnik J."/>
            <person name="Repkova J."/>
        </authorList>
    </citation>
    <scope>NUCLEOTIDE SEQUENCE [LARGE SCALE GENOMIC DNA]</scope>
    <source>
        <strain evidence="8">cv. Tatra</strain>
        <tissue evidence="7">Young leaves</tissue>
    </source>
</reference>
<dbReference type="InterPro" id="IPR013189">
    <property type="entry name" value="Glyco_hydro_32_C"/>
</dbReference>
<dbReference type="InterPro" id="IPR013320">
    <property type="entry name" value="ConA-like_dom_sf"/>
</dbReference>
<evidence type="ECO:0000256" key="3">
    <source>
        <dbReference type="ARBA" id="ARBA00023295"/>
    </source>
</evidence>
<protein>
    <submittedName>
        <fullName evidence="7">Beta-fructofuranosidase cell wall isozyme-like protein</fullName>
    </submittedName>
</protein>
<dbReference type="FunFam" id="2.60.120.560:FF:000002">
    <property type="entry name" value="Beta-fructofuranosidase, insoluble isoenzyme CWINV1"/>
    <property type="match status" value="1"/>
</dbReference>
<dbReference type="GO" id="GO:0004553">
    <property type="term" value="F:hydrolase activity, hydrolyzing O-glycosyl compounds"/>
    <property type="evidence" value="ECO:0007669"/>
    <property type="project" value="InterPro"/>
</dbReference>
<dbReference type="InterPro" id="IPR001362">
    <property type="entry name" value="Glyco_hydro_32"/>
</dbReference>
<dbReference type="Gene3D" id="2.115.10.20">
    <property type="entry name" value="Glycosyl hydrolase domain, family 43"/>
    <property type="match status" value="1"/>
</dbReference>
<evidence type="ECO:0000259" key="5">
    <source>
        <dbReference type="Pfam" id="PF00251"/>
    </source>
</evidence>
<gene>
    <name evidence="7" type="ORF">L195_g018869</name>
</gene>
<evidence type="ECO:0000256" key="2">
    <source>
        <dbReference type="ARBA" id="ARBA00022801"/>
    </source>
</evidence>
<comment type="caution">
    <text evidence="7">The sequence shown here is derived from an EMBL/GenBank/DDBJ whole genome shotgun (WGS) entry which is preliminary data.</text>
</comment>
<evidence type="ECO:0000256" key="1">
    <source>
        <dbReference type="ARBA" id="ARBA00009902"/>
    </source>
</evidence>
<keyword evidence="2 4" id="KW-0378">Hydrolase</keyword>
<dbReference type="SMART" id="SM00640">
    <property type="entry name" value="Glyco_32"/>
    <property type="match status" value="1"/>
</dbReference>
<evidence type="ECO:0000259" key="6">
    <source>
        <dbReference type="Pfam" id="PF08244"/>
    </source>
</evidence>
<evidence type="ECO:0000256" key="4">
    <source>
        <dbReference type="RuleBase" id="RU362110"/>
    </source>
</evidence>
<dbReference type="SUPFAM" id="SSF75005">
    <property type="entry name" value="Arabinanase/levansucrase/invertase"/>
    <property type="match status" value="1"/>
</dbReference>
<dbReference type="Pfam" id="PF00251">
    <property type="entry name" value="Glyco_hydro_32N"/>
    <property type="match status" value="1"/>
</dbReference>
<dbReference type="EMBL" id="ASHM01013713">
    <property type="protein sequence ID" value="PNX95675.1"/>
    <property type="molecule type" value="Genomic_DNA"/>
</dbReference>
<comment type="similarity">
    <text evidence="1 4">Belongs to the glycosyl hydrolase 32 family.</text>
</comment>
<dbReference type="Pfam" id="PF08244">
    <property type="entry name" value="Glyco_hydro_32C"/>
    <property type="match status" value="1"/>
</dbReference>
<evidence type="ECO:0000313" key="8">
    <source>
        <dbReference type="Proteomes" id="UP000236291"/>
    </source>
</evidence>
<name>A0A2K3MXZ9_TRIPR</name>
<dbReference type="InterPro" id="IPR050551">
    <property type="entry name" value="Fructan_Metab_Enzymes"/>
</dbReference>
<accession>A0A2K3MXZ9</accession>
<feature type="domain" description="Glycosyl hydrolase family 32 N-terminal" evidence="5">
    <location>
        <begin position="1"/>
        <end position="110"/>
    </location>
</feature>
<dbReference type="AlphaFoldDB" id="A0A2K3MXZ9"/>
<reference evidence="7 8" key="1">
    <citation type="journal article" date="2014" name="Am. J. Bot.">
        <title>Genome assembly and annotation for red clover (Trifolium pratense; Fabaceae).</title>
        <authorList>
            <person name="Istvanek J."/>
            <person name="Jaros M."/>
            <person name="Krenek A."/>
            <person name="Repkova J."/>
        </authorList>
    </citation>
    <scope>NUCLEOTIDE SEQUENCE [LARGE SCALE GENOMIC DNA]</scope>
    <source>
        <strain evidence="8">cv. Tatra</strain>
        <tissue evidence="7">Young leaves</tissue>
    </source>
</reference>
<dbReference type="SUPFAM" id="SSF49899">
    <property type="entry name" value="Concanavalin A-like lectins/glucanases"/>
    <property type="match status" value="1"/>
</dbReference>
<sequence length="315" mass="35594">MMECPDFFPVLINGSIGLDTSNYGHVNIKHVLKGFEQNNYELSLVLRYDYGKFYASKTFYDDVKKRRVLWGWINESSTQEDDVQKGWSGIQGIPRTLWLDKSGNQLIQWPIVEIEKLRTNHVNLHSKVLKGGTLLEISGVTAAQADVEISFEVNELEKAQELDLSWKMDPQHLCNENGAKMNGVGLGPFGLLVLASKDMQEYTRIFFKVFRANKKHVVLMCSDQSRSSLNHKNDLTTYGAFVDVDLVHEELSIRSLIDHSVVESFGGQGKTCITARVYPTLAINDKAHLHAFNNGTVDVKIKKLSAWSMKKANIN</sequence>
<dbReference type="STRING" id="57577.A0A2K3MXZ9"/>
<evidence type="ECO:0000313" key="7">
    <source>
        <dbReference type="EMBL" id="PNX95675.1"/>
    </source>
</evidence>
<proteinExistence type="inferred from homology"/>